<feature type="compositionally biased region" description="Basic and acidic residues" evidence="1">
    <location>
        <begin position="573"/>
        <end position="601"/>
    </location>
</feature>
<evidence type="ECO:0000313" key="2">
    <source>
        <dbReference type="EMBL" id="CAG6398157.1"/>
    </source>
</evidence>
<feature type="compositionally biased region" description="Basic residues" evidence="1">
    <location>
        <begin position="616"/>
        <end position="625"/>
    </location>
</feature>
<feature type="compositionally biased region" description="Basic and acidic residues" evidence="1">
    <location>
        <begin position="463"/>
        <end position="483"/>
    </location>
</feature>
<feature type="compositionally biased region" description="Basic and acidic residues" evidence="1">
    <location>
        <begin position="251"/>
        <end position="268"/>
    </location>
</feature>
<feature type="region of interest" description="Disordered" evidence="1">
    <location>
        <begin position="17"/>
        <end position="669"/>
    </location>
</feature>
<keyword evidence="3" id="KW-1185">Reference proteome</keyword>
<feature type="compositionally biased region" description="Basic residues" evidence="1">
    <location>
        <begin position="240"/>
        <end position="250"/>
    </location>
</feature>
<feature type="compositionally biased region" description="Basic and acidic residues" evidence="1">
    <location>
        <begin position="70"/>
        <end position="86"/>
    </location>
</feature>
<feature type="compositionally biased region" description="Basic and acidic residues" evidence="1">
    <location>
        <begin position="51"/>
        <end position="61"/>
    </location>
</feature>
<dbReference type="AlphaFoldDB" id="A0A9W4GV30"/>
<feature type="compositionally biased region" description="Basic and acidic residues" evidence="1">
    <location>
        <begin position="363"/>
        <end position="376"/>
    </location>
</feature>
<evidence type="ECO:0000256" key="1">
    <source>
        <dbReference type="SAM" id="MobiDB-lite"/>
    </source>
</evidence>
<sequence length="669" mass="73888">MIRIVLSRGRAMQLRGADGRLSGGRPRFGRNRGRVLDAGRVNGGRPGCRVEPWRPRLERRALPGRRTRVRPGDGLRRGSDPRAEKPPRRRRRTRSDTRRTRRGRRRRQHPGPRAGARRRAPQGWPAAAAQPQAQGAALGGDRGRGRRAGHGGGGVRLLRVPGREDPQGGAGQRQDDRRQAEGQRQRHLGNEHHDPRLGQPDQCGRPETRRRRRQRGSPGRRDHDRPPVGGPQQHVGGQHPARHPGGHSRVRGPEDPPRLPQGQHDHQRVAGPRRPGLHAGDRAEPDERLHRPLADDRLLRRGEDGGRAGRRAGVRRAQRLGPPDQVHQARRVRAEAPQGQERHQGQAGAAVAAHPRRVRRRLGPREGPAHVHELADPHPAQPEPVHQPLAAEQDRHHGDGRLRGLLGDRHPEEALRPRHGAEERLAVPDDDAHHAARRGPAGQERALHTGRRRRHGVVAAAQRRGDGRERQGEAHGHGERVTQAERSLGSARRGPRDDPGHRGQRHSGDVRQGGRGAPCRGHRDGAEDRGLHQGRAGPDRCAQPGHHRGLSGGLRRAGQVRRDLGGQGAEDPGQQREAVRHREGRHPDGRRGLEGRHRLQHDAAQAGRCAQERRQPQRRRHHGLHAHPADLPLGGLTGPRDVRERGPPGNPGGPLSPAVTRRRKPTAGP</sequence>
<dbReference type="Proteomes" id="UP001152519">
    <property type="component" value="Unassembled WGS sequence"/>
</dbReference>
<protein>
    <submittedName>
        <fullName evidence="2">Modular polyketide synthase</fullName>
    </submittedName>
</protein>
<feature type="compositionally biased region" description="Basic and acidic residues" evidence="1">
    <location>
        <begin position="494"/>
        <end position="509"/>
    </location>
</feature>
<feature type="compositionally biased region" description="Basic residues" evidence="1">
    <location>
        <begin position="308"/>
        <end position="318"/>
    </location>
</feature>
<feature type="compositionally biased region" description="Basic and acidic residues" evidence="1">
    <location>
        <begin position="173"/>
        <end position="196"/>
    </location>
</feature>
<feature type="compositionally biased region" description="Low complexity" evidence="1">
    <location>
        <begin position="121"/>
        <end position="136"/>
    </location>
</feature>
<dbReference type="EMBL" id="CAJSLV010000098">
    <property type="protein sequence ID" value="CAG6398157.1"/>
    <property type="molecule type" value="Genomic_DNA"/>
</dbReference>
<name>A0A9W4GV30_9ACTN</name>
<reference evidence="2" key="1">
    <citation type="submission" date="2021-05" db="EMBL/GenBank/DDBJ databases">
        <authorList>
            <person name="Arsene-Ploetze F."/>
        </authorList>
    </citation>
    <scope>NUCLEOTIDE SEQUENCE</scope>
    <source>
        <strain evidence="2">DSM 42138</strain>
    </source>
</reference>
<evidence type="ECO:0000313" key="3">
    <source>
        <dbReference type="Proteomes" id="UP001152519"/>
    </source>
</evidence>
<gene>
    <name evidence="2" type="ORF">SCOCK_650010</name>
</gene>
<feature type="compositionally biased region" description="Low complexity" evidence="1">
    <location>
        <begin position="230"/>
        <end position="239"/>
    </location>
</feature>
<accession>A0A9W4GV30</accession>
<feature type="compositionally biased region" description="Basic residues" evidence="1">
    <location>
        <begin position="87"/>
        <end position="120"/>
    </location>
</feature>
<comment type="caution">
    <text evidence="2">The sequence shown here is derived from an EMBL/GenBank/DDBJ whole genome shotgun (WGS) entry which is preliminary data.</text>
</comment>
<feature type="compositionally biased region" description="Basic and acidic residues" evidence="1">
    <location>
        <begin position="279"/>
        <end position="307"/>
    </location>
</feature>
<feature type="compositionally biased region" description="Basic residues" evidence="1">
    <location>
        <begin position="660"/>
        <end position="669"/>
    </location>
</feature>
<feature type="compositionally biased region" description="Basic and acidic residues" evidence="1">
    <location>
        <begin position="392"/>
        <end position="434"/>
    </location>
</feature>
<feature type="compositionally biased region" description="Basic and acidic residues" evidence="1">
    <location>
        <begin position="521"/>
        <end position="531"/>
    </location>
</feature>
<proteinExistence type="predicted"/>
<organism evidence="2 3">
    <name type="scientific">Actinacidiphila cocklensis</name>
    <dbReference type="NCBI Taxonomy" id="887465"/>
    <lineage>
        <taxon>Bacteria</taxon>
        <taxon>Bacillati</taxon>
        <taxon>Actinomycetota</taxon>
        <taxon>Actinomycetes</taxon>
        <taxon>Kitasatosporales</taxon>
        <taxon>Streptomycetaceae</taxon>
        <taxon>Actinacidiphila</taxon>
    </lineage>
</organism>